<dbReference type="EMBL" id="LZSF01000201">
    <property type="protein sequence ID" value="OBA84237.1"/>
    <property type="molecule type" value="Genomic_DNA"/>
</dbReference>
<dbReference type="OrthoDB" id="4516955at2"/>
<dbReference type="Proteomes" id="UP000093962">
    <property type="component" value="Unassembled WGS sequence"/>
</dbReference>
<dbReference type="InterPro" id="IPR005693">
    <property type="entry name" value="Mce"/>
</dbReference>
<reference evidence="4 6" key="2">
    <citation type="submission" date="2019-01" db="EMBL/GenBank/DDBJ databases">
        <title>High-quality-draft genome sequences of five non-tuberculosis mycobacteriaceae isolated from a nosocomial environment.</title>
        <authorList>
            <person name="Tiago I."/>
            <person name="Alarico S."/>
            <person name="Pereira S.G."/>
            <person name="Coelho C."/>
            <person name="Maranha A."/>
            <person name="Empadinhas N."/>
        </authorList>
    </citation>
    <scope>NUCLEOTIDE SEQUENCE [LARGE SCALE GENOMIC DNA]</scope>
    <source>
        <strain evidence="4 6">24AIII</strain>
    </source>
</reference>
<dbReference type="Proteomes" id="UP000294929">
    <property type="component" value="Unassembled WGS sequence"/>
</dbReference>
<dbReference type="InterPro" id="IPR052336">
    <property type="entry name" value="MlaD_Phospholipid_Transporter"/>
</dbReference>
<evidence type="ECO:0000259" key="2">
    <source>
        <dbReference type="Pfam" id="PF02470"/>
    </source>
</evidence>
<dbReference type="PANTHER" id="PTHR33371">
    <property type="entry name" value="INTERMEMBRANE PHOSPHOLIPID TRANSPORT SYSTEM BINDING PROTEIN MLAD-RELATED"/>
    <property type="match status" value="1"/>
</dbReference>
<name>A0A1A0MFL3_MYCMU</name>
<organism evidence="3 5">
    <name type="scientific">Mycolicibacterium mucogenicum</name>
    <name type="common">Mycobacterium mucogenicum</name>
    <dbReference type="NCBI Taxonomy" id="56689"/>
    <lineage>
        <taxon>Bacteria</taxon>
        <taxon>Bacillati</taxon>
        <taxon>Actinomycetota</taxon>
        <taxon>Actinomycetes</taxon>
        <taxon>Mycobacteriales</taxon>
        <taxon>Mycobacteriaceae</taxon>
        <taxon>Mycolicibacterium</taxon>
    </lineage>
</organism>
<evidence type="ECO:0000313" key="6">
    <source>
        <dbReference type="Proteomes" id="UP000294929"/>
    </source>
</evidence>
<proteinExistence type="predicted"/>
<accession>A0A1A0MFL3</accession>
<dbReference type="PANTHER" id="PTHR33371:SF4">
    <property type="entry name" value="INTERMEMBRANE PHOSPHOLIPID TRANSPORT SYSTEM BINDING PROTEIN MLAD"/>
    <property type="match status" value="1"/>
</dbReference>
<dbReference type="InterPro" id="IPR003399">
    <property type="entry name" value="Mce/MlaD"/>
</dbReference>
<evidence type="ECO:0000256" key="1">
    <source>
        <dbReference type="SAM" id="MobiDB-lite"/>
    </source>
</evidence>
<comment type="caution">
    <text evidence="3">The sequence shown here is derived from an EMBL/GenBank/DDBJ whole genome shotgun (WGS) entry which is preliminary data.</text>
</comment>
<dbReference type="GO" id="GO:0005576">
    <property type="term" value="C:extracellular region"/>
    <property type="evidence" value="ECO:0007669"/>
    <property type="project" value="TreeGrafter"/>
</dbReference>
<evidence type="ECO:0000313" key="5">
    <source>
        <dbReference type="Proteomes" id="UP000093962"/>
    </source>
</evidence>
<evidence type="ECO:0000313" key="4">
    <source>
        <dbReference type="EMBL" id="TDK89026.1"/>
    </source>
</evidence>
<protein>
    <submittedName>
        <fullName evidence="4">MCE family protein</fullName>
    </submittedName>
    <submittedName>
        <fullName evidence="3">Mammalian cell entry protein</fullName>
    </submittedName>
</protein>
<dbReference type="EMBL" id="SDLO01000009">
    <property type="protein sequence ID" value="TDK89026.1"/>
    <property type="molecule type" value="Genomic_DNA"/>
</dbReference>
<dbReference type="RefSeq" id="WP_064859926.1">
    <property type="nucleotide sequence ID" value="NZ_JAPMJT010000001.1"/>
</dbReference>
<dbReference type="Pfam" id="PF02470">
    <property type="entry name" value="MlaD"/>
    <property type="match status" value="1"/>
</dbReference>
<evidence type="ECO:0000313" key="3">
    <source>
        <dbReference type="EMBL" id="OBA84237.1"/>
    </source>
</evidence>
<dbReference type="AlphaFoldDB" id="A0A1A0MFL3"/>
<feature type="domain" description="Mce/MlaD" evidence="2">
    <location>
        <begin position="34"/>
        <end position="109"/>
    </location>
</feature>
<dbReference type="NCBIfam" id="TIGR00996">
    <property type="entry name" value="Mtu_fam_mce"/>
    <property type="match status" value="1"/>
</dbReference>
<feature type="region of interest" description="Disordered" evidence="1">
    <location>
        <begin position="366"/>
        <end position="399"/>
    </location>
</feature>
<reference evidence="3 5" key="1">
    <citation type="submission" date="2016-06" db="EMBL/GenBank/DDBJ databases">
        <authorList>
            <person name="Kjaerup R.B."/>
            <person name="Dalgaard T.S."/>
            <person name="Juul-Madsen H.R."/>
        </authorList>
    </citation>
    <scope>NUCLEOTIDE SEQUENCE [LARGE SCALE GENOMIC DNA]</scope>
    <source>
        <strain evidence="3 5">1199456.5</strain>
    </source>
</reference>
<sequence>MSKRALMIGAIAVIAIVALVTTAAAVAPRMWQRNITVTAHFQDAVGLYPGNAVSVLGMQVGKVDSVVNKGGYIEVTMDIDKKIPIPSDVTAATVSASILTDRHVELTPPYRGGNKLRDGDLIALGHTRTPVEFDKTLSMIDKLGTALKGNPQGGGPLGDLVDLGSRISSENSTQIKSTLTKLSEALKVGPDGGAKTEKNLQEIIRSVSDLTQSAAENDDAVRRFGSNVHQLSDILADQNLGSGRTGAKANEILEEVSGLLERHRDQLKGAFADLDPVMRSLSDNKRELEETLDVLPLTLDNVYNVLDPVGGSIRGHLVTDKLLAYNQLNKELCNLMGLKQLGCATGTLQDYGPDFGLTSMMDLMANGIGPSGQGEPPKPGAPAPAAPAPAAPAPGGPTR</sequence>
<gene>
    <name evidence="3" type="ORF">A5642_02700</name>
    <name evidence="4" type="ORF">EUA03_12960</name>
</gene>
<feature type="compositionally biased region" description="Pro residues" evidence="1">
    <location>
        <begin position="376"/>
        <end position="399"/>
    </location>
</feature>